<feature type="compositionally biased region" description="Pro residues" evidence="1">
    <location>
        <begin position="57"/>
        <end position="74"/>
    </location>
</feature>
<evidence type="ECO:0000256" key="1">
    <source>
        <dbReference type="SAM" id="MobiDB-lite"/>
    </source>
</evidence>
<name>A0ABN8YSQ5_RANTA</name>
<feature type="region of interest" description="Disordered" evidence="1">
    <location>
        <begin position="36"/>
        <end position="98"/>
    </location>
</feature>
<accession>A0ABN8YSQ5</accession>
<reference evidence="2" key="1">
    <citation type="submission" date="2023-04" db="EMBL/GenBank/DDBJ databases">
        <authorList>
            <consortium name="ELIXIR-Norway"/>
        </authorList>
    </citation>
    <scope>NUCLEOTIDE SEQUENCE [LARGE SCALE GENOMIC DNA]</scope>
</reference>
<evidence type="ECO:0000313" key="3">
    <source>
        <dbReference type="Proteomes" id="UP001176941"/>
    </source>
</evidence>
<evidence type="ECO:0000313" key="2">
    <source>
        <dbReference type="EMBL" id="CAI9164499.1"/>
    </source>
</evidence>
<proteinExistence type="predicted"/>
<gene>
    <name evidence="2" type="ORF">MRATA1EN1_LOCUS13461</name>
</gene>
<feature type="non-terminal residue" evidence="2">
    <location>
        <position position="1"/>
    </location>
</feature>
<sequence>GRARLASPAFLAAACGQQGQPDRVAPICRVGQRLPKATAVSGGPSSKHSAARDVPHPRPPGLPPCPGPRWPPSPGKGVPAKSTGKLRGATGRPPAARP</sequence>
<keyword evidence="3" id="KW-1185">Reference proteome</keyword>
<organism evidence="2 3">
    <name type="scientific">Rangifer tarandus platyrhynchus</name>
    <name type="common">Svalbard reindeer</name>
    <dbReference type="NCBI Taxonomy" id="3082113"/>
    <lineage>
        <taxon>Eukaryota</taxon>
        <taxon>Metazoa</taxon>
        <taxon>Chordata</taxon>
        <taxon>Craniata</taxon>
        <taxon>Vertebrata</taxon>
        <taxon>Euteleostomi</taxon>
        <taxon>Mammalia</taxon>
        <taxon>Eutheria</taxon>
        <taxon>Laurasiatheria</taxon>
        <taxon>Artiodactyla</taxon>
        <taxon>Ruminantia</taxon>
        <taxon>Pecora</taxon>
        <taxon>Cervidae</taxon>
        <taxon>Odocoileinae</taxon>
        <taxon>Rangifer</taxon>
    </lineage>
</organism>
<protein>
    <submittedName>
        <fullName evidence="2">Uncharacterized protein</fullName>
    </submittedName>
</protein>
<dbReference type="Proteomes" id="UP001176941">
    <property type="component" value="Chromosome 23"/>
</dbReference>
<dbReference type="EMBL" id="OX459959">
    <property type="protein sequence ID" value="CAI9164499.1"/>
    <property type="molecule type" value="Genomic_DNA"/>
</dbReference>